<keyword evidence="1" id="KW-1133">Transmembrane helix</keyword>
<dbReference type="AlphaFoldDB" id="M0IPX2"/>
<sequence length="180" mass="20195">MSPIAVYVWRILHDEETVASGVEFESFGIDTNSGEVKVDPSWLREAHDDAPMLPNVQKDSNVLIPPYRVHLYTSPYVHIVHEAMRIPFAGFDVIEAELDFYPYMDRFESKAIPEDALLLVVGELSIDEGTPTVRGTDDTPFLIANCDIHDVRSNLLRRALYYVIFFTGALLLGLAVLPTG</sequence>
<evidence type="ECO:0000313" key="3">
    <source>
        <dbReference type="Proteomes" id="UP000011550"/>
    </source>
</evidence>
<keyword evidence="1" id="KW-0472">Membrane</keyword>
<keyword evidence="1" id="KW-0812">Transmembrane</keyword>
<comment type="caution">
    <text evidence="2">The sequence shown here is derived from an EMBL/GenBank/DDBJ whole genome shotgun (WGS) entry which is preliminary data.</text>
</comment>
<reference evidence="2 3" key="1">
    <citation type="journal article" date="2014" name="PLoS Genet.">
        <title>Phylogenetically driven sequencing of extremely halophilic archaea reveals strategies for static and dynamic osmo-response.</title>
        <authorList>
            <person name="Becker E.A."/>
            <person name="Seitzer P.M."/>
            <person name="Tritt A."/>
            <person name="Larsen D."/>
            <person name="Krusor M."/>
            <person name="Yao A.I."/>
            <person name="Wu D."/>
            <person name="Madern D."/>
            <person name="Eisen J.A."/>
            <person name="Darling A.E."/>
            <person name="Facciotti M.T."/>
        </authorList>
    </citation>
    <scope>NUCLEOTIDE SEQUENCE [LARGE SCALE GENOMIC DNA]</scope>
    <source>
        <strain evidence="2 3">ATCC BAA-1512</strain>
    </source>
</reference>
<name>M0IPX2_9EURY</name>
<feature type="transmembrane region" description="Helical" evidence="1">
    <location>
        <begin position="159"/>
        <end position="177"/>
    </location>
</feature>
<dbReference type="Proteomes" id="UP000011550">
    <property type="component" value="Unassembled WGS sequence"/>
</dbReference>
<gene>
    <name evidence="2" type="ORF">C440_02453</name>
</gene>
<dbReference type="EMBL" id="AOLN01000004">
    <property type="protein sequence ID" value="ELZ98072.1"/>
    <property type="molecule type" value="Genomic_DNA"/>
</dbReference>
<organism evidence="2 3">
    <name type="scientific">Haloferax mucosum ATCC BAA-1512</name>
    <dbReference type="NCBI Taxonomy" id="662479"/>
    <lineage>
        <taxon>Archaea</taxon>
        <taxon>Methanobacteriati</taxon>
        <taxon>Methanobacteriota</taxon>
        <taxon>Stenosarchaea group</taxon>
        <taxon>Halobacteria</taxon>
        <taxon>Halobacteriales</taxon>
        <taxon>Haloferacaceae</taxon>
        <taxon>Haloferax</taxon>
    </lineage>
</organism>
<protein>
    <submittedName>
        <fullName evidence="2">Uncharacterized protein</fullName>
    </submittedName>
</protein>
<evidence type="ECO:0000313" key="2">
    <source>
        <dbReference type="EMBL" id="ELZ98072.1"/>
    </source>
</evidence>
<accession>M0IPX2</accession>
<proteinExistence type="predicted"/>
<evidence type="ECO:0000256" key="1">
    <source>
        <dbReference type="SAM" id="Phobius"/>
    </source>
</evidence>
<dbReference type="RefSeq" id="WP_008317922.1">
    <property type="nucleotide sequence ID" value="NZ_AOLN01000004.1"/>
</dbReference>
<keyword evidence="3" id="KW-1185">Reference proteome</keyword>